<dbReference type="EMBL" id="CAADFD010000171">
    <property type="protein sequence ID" value="VFJ69758.1"/>
    <property type="molecule type" value="Genomic_DNA"/>
</dbReference>
<evidence type="ECO:0000313" key="2">
    <source>
        <dbReference type="EMBL" id="VFJ69758.1"/>
    </source>
</evidence>
<feature type="region of interest" description="Disordered" evidence="1">
    <location>
        <begin position="38"/>
        <end position="78"/>
    </location>
</feature>
<gene>
    <name evidence="2" type="ORF">BECKFW1821B_GA0114236_11716</name>
</gene>
<proteinExistence type="predicted"/>
<evidence type="ECO:0000256" key="1">
    <source>
        <dbReference type="SAM" id="MobiDB-lite"/>
    </source>
</evidence>
<feature type="compositionally biased region" description="Polar residues" evidence="1">
    <location>
        <begin position="68"/>
        <end position="78"/>
    </location>
</feature>
<organism evidence="2">
    <name type="scientific">Candidatus Kentrum sp. FW</name>
    <dbReference type="NCBI Taxonomy" id="2126338"/>
    <lineage>
        <taxon>Bacteria</taxon>
        <taxon>Pseudomonadati</taxon>
        <taxon>Pseudomonadota</taxon>
        <taxon>Gammaproteobacteria</taxon>
        <taxon>Candidatus Kentrum</taxon>
    </lineage>
</organism>
<feature type="compositionally biased region" description="Basic and acidic residues" evidence="1">
    <location>
        <begin position="38"/>
        <end position="65"/>
    </location>
</feature>
<dbReference type="AlphaFoldDB" id="A0A450TPK4"/>
<sequence length="78" mass="9363">MKDPIIEEVRRHRMEHTREFDFDLHRICEDLRRLEKDLGDRIVEPRPKRLEPKTDQDSLATREVRSPSPASVISSNRR</sequence>
<protein>
    <submittedName>
        <fullName evidence="2">Uncharacterized protein</fullName>
    </submittedName>
</protein>
<accession>A0A450TPK4</accession>
<name>A0A450TPK4_9GAMM</name>
<reference evidence="2" key="1">
    <citation type="submission" date="2019-02" db="EMBL/GenBank/DDBJ databases">
        <authorList>
            <person name="Gruber-Vodicka R. H."/>
            <person name="Seah K. B. B."/>
        </authorList>
    </citation>
    <scope>NUCLEOTIDE SEQUENCE</scope>
    <source>
        <strain evidence="2">BECK_BZ106</strain>
    </source>
</reference>